<dbReference type="AlphaFoldDB" id="A0A0J9T194"/>
<name>A0A0J9T194_PLAV1</name>
<dbReference type="Proteomes" id="UP000053327">
    <property type="component" value="Unassembled WGS sequence"/>
</dbReference>
<evidence type="ECO:0000256" key="1">
    <source>
        <dbReference type="SAM" id="Phobius"/>
    </source>
</evidence>
<proteinExistence type="predicted"/>
<keyword evidence="1" id="KW-0472">Membrane</keyword>
<evidence type="ECO:0008006" key="4">
    <source>
        <dbReference type="Google" id="ProtNLM"/>
    </source>
</evidence>
<dbReference type="EMBL" id="KQ234743">
    <property type="protein sequence ID" value="KMZ88889.1"/>
    <property type="molecule type" value="Genomic_DNA"/>
</dbReference>
<evidence type="ECO:0000313" key="2">
    <source>
        <dbReference type="EMBL" id="KMZ88889.1"/>
    </source>
</evidence>
<feature type="transmembrane region" description="Helical" evidence="1">
    <location>
        <begin position="406"/>
        <end position="426"/>
    </location>
</feature>
<keyword evidence="1" id="KW-0812">Transmembrane</keyword>
<evidence type="ECO:0000313" key="3">
    <source>
        <dbReference type="Proteomes" id="UP000053327"/>
    </source>
</evidence>
<reference evidence="2 3" key="1">
    <citation type="submission" date="2011-08" db="EMBL/GenBank/DDBJ databases">
        <title>The Genome Sequence of Plasmodium vivax Brazil I.</title>
        <authorList>
            <consortium name="The Broad Institute Genome Sequencing Platform"/>
            <consortium name="The Broad Institute Genome Sequencing Center for Infectious Disease"/>
            <person name="Neafsey D."/>
            <person name="Carlton J."/>
            <person name="Barnwell J."/>
            <person name="Collins W."/>
            <person name="Escalante A."/>
            <person name="Mullikin J."/>
            <person name="Saul A."/>
            <person name="Guigo R."/>
            <person name="Camara F."/>
            <person name="Young S.K."/>
            <person name="Zeng Q."/>
            <person name="Gargeya S."/>
            <person name="Fitzgerald M."/>
            <person name="Haas B."/>
            <person name="Abouelleil A."/>
            <person name="Alvarado L."/>
            <person name="Arachchi H.M."/>
            <person name="Berlin A."/>
            <person name="Brown A."/>
            <person name="Chapman S.B."/>
            <person name="Chen Z."/>
            <person name="Dunbar C."/>
            <person name="Freedman E."/>
            <person name="Gearin G."/>
            <person name="Gellesch M."/>
            <person name="Goldberg J."/>
            <person name="Griggs A."/>
            <person name="Gujja S."/>
            <person name="Heiman D."/>
            <person name="Howarth C."/>
            <person name="Larson L."/>
            <person name="Lui A."/>
            <person name="MacDonald P.J.P."/>
            <person name="Montmayeur A."/>
            <person name="Murphy C."/>
            <person name="Neiman D."/>
            <person name="Pearson M."/>
            <person name="Priest M."/>
            <person name="Roberts A."/>
            <person name="Saif S."/>
            <person name="Shea T."/>
            <person name="Shenoy N."/>
            <person name="Sisk P."/>
            <person name="Stolte C."/>
            <person name="Sykes S."/>
            <person name="Wortman J."/>
            <person name="Nusbaum C."/>
            <person name="Birren B."/>
        </authorList>
    </citation>
    <scope>NUCLEOTIDE SEQUENCE [LARGE SCALE GENOMIC DNA]</scope>
    <source>
        <strain evidence="2 3">Brazil I</strain>
    </source>
</reference>
<gene>
    <name evidence="2" type="ORF">PVBG_05818</name>
</gene>
<protein>
    <recommendedName>
        <fullName evidence="4">Pvstp1</fullName>
    </recommendedName>
</protein>
<keyword evidence="1" id="KW-1133">Transmembrane helix</keyword>
<accession>A0A0J9T194</accession>
<sequence length="430" mass="50240">MFKFSVPISSKIKQKKKFIEISKRFRYALLEYYTSFKKHDYTTDTHRKCRGLNYFLDDLRDEFNEHIVPLLSQKTKENYWNKEVENKLLKDLQTKTGNSCARNAISYNKEIRILRKEIEDYCDERDELIGTLSSLSINEHEKCERFRYWMVDSLVYFWNDYYWRKYITYRSMIEPFQFENNCNVVTLFDSPFQCERGRTFREHIPAHIRHKYKTDDEYIPPSNIVPKNKEDVSILQSQTATSYVEQEYKENKNYDIPELGKAPVIPDSLYFYKISTSPNSQSIKDTGKKRKAVKNEYRGIQRSQIDVTKPIDQQQKPEFLFSLQNTVVSPASVPVASSAAVHSQLSNNNVVDNSLAVLSAGSQQVKNIQIQESGDHMQNSLHTISRHNSAHTENKSKSAPEEDTSIFQYSSVIPVLLGFITVIFLLSKVK</sequence>
<dbReference type="OrthoDB" id="383264at2759"/>
<organism evidence="2 3">
    <name type="scientific">Plasmodium vivax (strain Brazil I)</name>
    <dbReference type="NCBI Taxonomy" id="1033975"/>
    <lineage>
        <taxon>Eukaryota</taxon>
        <taxon>Sar</taxon>
        <taxon>Alveolata</taxon>
        <taxon>Apicomplexa</taxon>
        <taxon>Aconoidasida</taxon>
        <taxon>Haemosporida</taxon>
        <taxon>Plasmodiidae</taxon>
        <taxon>Plasmodium</taxon>
        <taxon>Plasmodium (Plasmodium)</taxon>
    </lineage>
</organism>